<dbReference type="Proteomes" id="UP000694844">
    <property type="component" value="Chromosome 1"/>
</dbReference>
<dbReference type="OrthoDB" id="6153483at2759"/>
<gene>
    <name evidence="3" type="primary">LOC111107280</name>
</gene>
<evidence type="ECO:0000313" key="3">
    <source>
        <dbReference type="RefSeq" id="XP_022298117.1"/>
    </source>
</evidence>
<proteinExistence type="predicted"/>
<accession>A0A8B8B3X2</accession>
<name>A0A8B8B3X2_CRAVI</name>
<dbReference type="PANTHER" id="PTHR45902:SF1">
    <property type="entry name" value="LATROPHILIN RECEPTOR-LIKE PROTEIN A"/>
    <property type="match status" value="1"/>
</dbReference>
<evidence type="ECO:0000313" key="2">
    <source>
        <dbReference type="Proteomes" id="UP000694844"/>
    </source>
</evidence>
<dbReference type="InterPro" id="IPR053231">
    <property type="entry name" value="GPCR_LN-TM7"/>
</dbReference>
<reference evidence="2" key="1">
    <citation type="submission" date="2024-06" db="UniProtKB">
        <authorList>
            <consortium name="RefSeq"/>
        </authorList>
    </citation>
    <scope>NUCLEOTIDE SEQUENCE [LARGE SCALE GENOMIC DNA]</scope>
</reference>
<protein>
    <submittedName>
        <fullName evidence="3">Uncharacterized protein LOC111107280</fullName>
    </submittedName>
</protein>
<keyword evidence="2" id="KW-1185">Reference proteome</keyword>
<dbReference type="PROSITE" id="PS51257">
    <property type="entry name" value="PROKAR_LIPOPROTEIN"/>
    <property type="match status" value="1"/>
</dbReference>
<organism evidence="2 3">
    <name type="scientific">Crassostrea virginica</name>
    <name type="common">Eastern oyster</name>
    <dbReference type="NCBI Taxonomy" id="6565"/>
    <lineage>
        <taxon>Eukaryota</taxon>
        <taxon>Metazoa</taxon>
        <taxon>Spiralia</taxon>
        <taxon>Lophotrochozoa</taxon>
        <taxon>Mollusca</taxon>
        <taxon>Bivalvia</taxon>
        <taxon>Autobranchia</taxon>
        <taxon>Pteriomorphia</taxon>
        <taxon>Ostreida</taxon>
        <taxon>Ostreoidea</taxon>
        <taxon>Ostreidae</taxon>
        <taxon>Crassostrea</taxon>
    </lineage>
</organism>
<sequence>MFLLLKIPLFLIATYACREVTGFMMFANIVNPSEDDIRDAYNITSWIVNETAREMLVQYLVLCPEQDMCLGDDFKRKHVFDMTLTPSCSSCDCDVSCLRKSSCCPSKFLQISNISSNIDSVTDSRQNNITSKAPLTCLTPFWNIHSGFHGTSYWMVDVCPNGESCSPDRSLWRNMSLFTPVTSISTNETYRYRGCALCNGEEEKVLQAWKQGQIVCRTRADLLSANLPSDVFVDEPDEIAACNILFSPPSTVQGSEISCLSFDRVLCNQSGTLDSDQAFLIEACDLFNIPYVTTQTTFKNVYCALCNFPDPSLTLMPIEYYTDVGYGPSDTFPVFSALIDFKENIKPAYETPDEMFCAPGKIHNQHLGVCFDLVCEAEYKINHNSDQVPFCQPLYPQWGENKYEINLIFQPTQERYATFLEGIHPFPLQSYLENKMTLHNLSDNICSLQFLFLESKRGGQFGLVVELTIPQAHDVNDMIEKLLNTFANDEEILLTNAFEGISINVSGFIIGQRFHLYDEDKMPSLNNVRQYIDPLTYKTLLSSYAVDNSMNRPFCFKSSSRLVVADWYRCPKVRITSRDTMIIFNQDFSVCLPQLNLCVPSRYYKKSPNNQEIELCYDWYSRLAVSEPLHSQQSVYDEVNAYLSLTCLSLSTGGSILTIVSYCVRSGPLSSAGSNIVILSIFLISANTVYSLSKFWLSASFCV</sequence>
<feature type="signal peptide" evidence="1">
    <location>
        <begin position="1"/>
        <end position="16"/>
    </location>
</feature>
<dbReference type="AlphaFoldDB" id="A0A8B8B3X2"/>
<dbReference type="GeneID" id="111107280"/>
<dbReference type="RefSeq" id="XP_022298117.1">
    <property type="nucleotide sequence ID" value="XM_022442409.1"/>
</dbReference>
<reference evidence="3" key="2">
    <citation type="submission" date="2025-08" db="UniProtKB">
        <authorList>
            <consortium name="RefSeq"/>
        </authorList>
    </citation>
    <scope>IDENTIFICATION</scope>
    <source>
        <tissue evidence="3">Whole sample</tissue>
    </source>
</reference>
<dbReference type="PANTHER" id="PTHR45902">
    <property type="entry name" value="LATROPHILIN RECEPTOR-LIKE PROTEIN A"/>
    <property type="match status" value="1"/>
</dbReference>
<keyword evidence="1" id="KW-0732">Signal</keyword>
<feature type="chain" id="PRO_5034621225" evidence="1">
    <location>
        <begin position="17"/>
        <end position="703"/>
    </location>
</feature>
<evidence type="ECO:0000256" key="1">
    <source>
        <dbReference type="SAM" id="SignalP"/>
    </source>
</evidence>
<dbReference type="KEGG" id="cvn:111107280"/>